<feature type="compositionally biased region" description="Basic and acidic residues" evidence="1">
    <location>
        <begin position="121"/>
        <end position="130"/>
    </location>
</feature>
<evidence type="ECO:0000313" key="2">
    <source>
        <dbReference type="EMBL" id="KZM86366.1"/>
    </source>
</evidence>
<dbReference type="AlphaFoldDB" id="A0A164SN72"/>
<proteinExistence type="predicted"/>
<keyword evidence="4" id="KW-1185">Reference proteome</keyword>
<sequence length="317" mass="34990">MRKKVGEIQVMARDVREKERREGKNGNNGHLKGDDVGVDVTRIEKEVIRRLGRRGKGVKKLSMRNDDGGKDGLVAEDVNEGLIVKKAESESSFGSTIDEAKGFRSLDDGAVDNSSAVLRSEAQEKTRDDGDGMELLDSVRTVEQPNADVVRNDMVNSGEEDVSNTTEVTRKKSSKGKERVQLGKAEPLNGKAVKLDESHKLNGASSQRSTWWLNLPYVLAVVMRTGGDDQEANGLYRIKSTSHSLDDSSHVVAFEDRGDATNFCNPFTKIWTTSDLDEAVKSHWMEVVVVKKGQLQLYAGQPLSDVETTLRSLVERS</sequence>
<evidence type="ECO:0000313" key="4">
    <source>
        <dbReference type="Proteomes" id="UP000077755"/>
    </source>
</evidence>
<dbReference type="PANTHER" id="PTHR34962">
    <property type="entry name" value="EMBRYO DEFECTIVE 1703-RELATED"/>
    <property type="match status" value="1"/>
</dbReference>
<dbReference type="PANTHER" id="PTHR34962:SF3">
    <property type="entry name" value="ABC SUBFAMILY C PROTEIN"/>
    <property type="match status" value="1"/>
</dbReference>
<dbReference type="EMBL" id="LNRQ01000007">
    <property type="protein sequence ID" value="KZM86366.1"/>
    <property type="molecule type" value="Genomic_DNA"/>
</dbReference>
<evidence type="ECO:0000313" key="3">
    <source>
        <dbReference type="EMBL" id="WOH07529.1"/>
    </source>
</evidence>
<gene>
    <name evidence="2" type="ORF">DCAR_023500</name>
    <name evidence="3" type="ORF">DCAR_0726961</name>
</gene>
<feature type="region of interest" description="Disordered" evidence="1">
    <location>
        <begin position="1"/>
        <end position="36"/>
    </location>
</feature>
<dbReference type="EMBL" id="CP093349">
    <property type="protein sequence ID" value="WOH07529.1"/>
    <property type="molecule type" value="Genomic_DNA"/>
</dbReference>
<feature type="compositionally biased region" description="Basic and acidic residues" evidence="1">
    <location>
        <begin position="13"/>
        <end position="24"/>
    </location>
</feature>
<dbReference type="OMA" id="EMGISKQ"/>
<accession>A0A164SN72</accession>
<dbReference type="Proteomes" id="UP000077755">
    <property type="component" value="Chromosome 7"/>
</dbReference>
<evidence type="ECO:0000256" key="1">
    <source>
        <dbReference type="SAM" id="MobiDB-lite"/>
    </source>
</evidence>
<dbReference type="STRING" id="79200.A0A164SN72"/>
<reference evidence="3" key="2">
    <citation type="submission" date="2022-03" db="EMBL/GenBank/DDBJ databases">
        <title>Draft title - Genomic analysis of global carrot germplasm unveils the trajectory of domestication and the origin of high carotenoid orange carrot.</title>
        <authorList>
            <person name="Iorizzo M."/>
            <person name="Ellison S."/>
            <person name="Senalik D."/>
            <person name="Macko-Podgorni A."/>
            <person name="Grzebelus D."/>
            <person name="Bostan H."/>
            <person name="Rolling W."/>
            <person name="Curaba J."/>
            <person name="Simon P."/>
        </authorList>
    </citation>
    <scope>NUCLEOTIDE SEQUENCE</scope>
    <source>
        <tissue evidence="3">Leaf</tissue>
    </source>
</reference>
<dbReference type="Gramene" id="KZM86366">
    <property type="protein sequence ID" value="KZM86366"/>
    <property type="gene ID" value="DCAR_023500"/>
</dbReference>
<name>A0A164SN72_DAUCS</name>
<organism evidence="2">
    <name type="scientific">Daucus carota subsp. sativus</name>
    <name type="common">Carrot</name>
    <dbReference type="NCBI Taxonomy" id="79200"/>
    <lineage>
        <taxon>Eukaryota</taxon>
        <taxon>Viridiplantae</taxon>
        <taxon>Streptophyta</taxon>
        <taxon>Embryophyta</taxon>
        <taxon>Tracheophyta</taxon>
        <taxon>Spermatophyta</taxon>
        <taxon>Magnoliopsida</taxon>
        <taxon>eudicotyledons</taxon>
        <taxon>Gunneridae</taxon>
        <taxon>Pentapetalae</taxon>
        <taxon>asterids</taxon>
        <taxon>campanulids</taxon>
        <taxon>Apiales</taxon>
        <taxon>Apiaceae</taxon>
        <taxon>Apioideae</taxon>
        <taxon>Scandiceae</taxon>
        <taxon>Daucinae</taxon>
        <taxon>Daucus</taxon>
        <taxon>Daucus sect. Daucus</taxon>
    </lineage>
</organism>
<protein>
    <submittedName>
        <fullName evidence="2">Uncharacterized protein</fullName>
    </submittedName>
</protein>
<reference evidence="2" key="1">
    <citation type="journal article" date="2016" name="Nat. Genet.">
        <title>A high-quality carrot genome assembly provides new insights into carotenoid accumulation and asterid genome evolution.</title>
        <authorList>
            <person name="Iorizzo M."/>
            <person name="Ellison S."/>
            <person name="Senalik D."/>
            <person name="Zeng P."/>
            <person name="Satapoomin P."/>
            <person name="Huang J."/>
            <person name="Bowman M."/>
            <person name="Iovene M."/>
            <person name="Sanseverino W."/>
            <person name="Cavagnaro P."/>
            <person name="Yildiz M."/>
            <person name="Macko-Podgorni A."/>
            <person name="Moranska E."/>
            <person name="Grzebelus E."/>
            <person name="Grzebelus D."/>
            <person name="Ashrafi H."/>
            <person name="Zheng Z."/>
            <person name="Cheng S."/>
            <person name="Spooner D."/>
            <person name="Van Deynze A."/>
            <person name="Simon P."/>
        </authorList>
    </citation>
    <scope>NUCLEOTIDE SEQUENCE [LARGE SCALE GENOMIC DNA]</scope>
    <source>
        <tissue evidence="2">Leaf</tissue>
    </source>
</reference>
<feature type="region of interest" description="Disordered" evidence="1">
    <location>
        <begin position="158"/>
        <end position="180"/>
    </location>
</feature>
<feature type="region of interest" description="Disordered" evidence="1">
    <location>
        <begin position="114"/>
        <end position="133"/>
    </location>
</feature>